<dbReference type="AlphaFoldDB" id="A0A161WM61"/>
<comment type="caution">
    <text evidence="1">The sequence shown here is derived from an EMBL/GenBank/DDBJ whole genome shotgun (WGS) entry which is preliminary data.</text>
</comment>
<accession>A0A161WM61</accession>
<proteinExistence type="predicted"/>
<evidence type="ECO:0000313" key="2">
    <source>
        <dbReference type="Proteomes" id="UP000076584"/>
    </source>
</evidence>
<keyword evidence="2" id="KW-1185">Reference proteome</keyword>
<sequence length="113" mass="13995">MREGTNRWWVSAFINDEHRLLRHFIQHSIKHAINRFIQHFIQHYDLVIVHLWKPDEDTSRNFDVRQLIDNVHLFWHVKLELWKHSPIHVYKHAHLFPHQPHFDYCLNSYVSCL</sequence>
<protein>
    <submittedName>
        <fullName evidence="1">Uncharacterized protein</fullName>
    </submittedName>
</protein>
<organism evidence="1 2">
    <name type="scientific">Colletotrichum incanum</name>
    <name type="common">Soybean anthracnose fungus</name>
    <dbReference type="NCBI Taxonomy" id="1573173"/>
    <lineage>
        <taxon>Eukaryota</taxon>
        <taxon>Fungi</taxon>
        <taxon>Dikarya</taxon>
        <taxon>Ascomycota</taxon>
        <taxon>Pezizomycotina</taxon>
        <taxon>Sordariomycetes</taxon>
        <taxon>Hypocreomycetidae</taxon>
        <taxon>Glomerellales</taxon>
        <taxon>Glomerellaceae</taxon>
        <taxon>Colletotrichum</taxon>
        <taxon>Colletotrichum spaethianum species complex</taxon>
    </lineage>
</organism>
<evidence type="ECO:0000313" key="1">
    <source>
        <dbReference type="EMBL" id="KZL87458.1"/>
    </source>
</evidence>
<gene>
    <name evidence="1" type="ORF">CI238_03943</name>
</gene>
<dbReference type="EMBL" id="LFIW01000229">
    <property type="protein sequence ID" value="KZL87458.1"/>
    <property type="molecule type" value="Genomic_DNA"/>
</dbReference>
<reference evidence="1 2" key="1">
    <citation type="submission" date="2015-06" db="EMBL/GenBank/DDBJ databases">
        <title>Survival trade-offs in plant roots during colonization by closely related pathogenic and mutualistic fungi.</title>
        <authorList>
            <person name="Hacquard S."/>
            <person name="Kracher B."/>
            <person name="Hiruma K."/>
            <person name="Weinman A."/>
            <person name="Muench P."/>
            <person name="Garrido Oter R."/>
            <person name="Ver Loren van Themaat E."/>
            <person name="Dallerey J.-F."/>
            <person name="Damm U."/>
            <person name="Henrissat B."/>
            <person name="Lespinet O."/>
            <person name="Thon M."/>
            <person name="Kemen E."/>
            <person name="McHardy A.C."/>
            <person name="Schulze-Lefert P."/>
            <person name="O'Connell R.J."/>
        </authorList>
    </citation>
    <scope>NUCLEOTIDE SEQUENCE [LARGE SCALE GENOMIC DNA]</scope>
    <source>
        <strain evidence="1 2">MAFF 238704</strain>
    </source>
</reference>
<name>A0A161WM61_COLIC</name>
<dbReference type="Proteomes" id="UP000076584">
    <property type="component" value="Unassembled WGS sequence"/>
</dbReference>